<feature type="domain" description="Amino acid transporter transmembrane" evidence="9">
    <location>
        <begin position="36"/>
        <end position="488"/>
    </location>
</feature>
<evidence type="ECO:0000256" key="6">
    <source>
        <dbReference type="ARBA" id="ARBA00022989"/>
    </source>
</evidence>
<comment type="similarity">
    <text evidence="2">Belongs to the amino acid/polyamine transporter 2 family.</text>
</comment>
<feature type="transmembrane region" description="Helical" evidence="8">
    <location>
        <begin position="336"/>
        <end position="354"/>
    </location>
</feature>
<sequence length="518" mass="55286">MAEHDTLTATSTNAARRLSFSSTGQSNGRDNALEGHGSSVGEAIFNVTNGIVGAGAIGLGGAIASSGGLISVFFIIVFAVMNKLSLDIIITLTVQTEGAKGSYEQLGWIAYGFAGKAAVLLSKSLYSFGCLVAYIIVIRDNFGSGTRNLIFGGDTHSPPSEFVAWSLSTGEQHISRLELFLEHDGFLTFVLSATIILPLCLLRDMTPLARFSVVSVLSMVAIVLIVIGIYVMNPGGDTREAGGTIFEKWFEVRSGLLESLGTFVFAFVSQNTAHLAYESLDPAVRSVKSWKLISLCAVSISAMVSLSVGVCVYMTFWEHTESDIFQIYPSSNAIDAAKILLCITMMLTFPLPFFTTREMIILVLSGNGRSGEEMSVDEETPDLKISLLAEEFGSGEEAITETDPFGEEADVIVVESQKSWLLPGEERQLSLPFHVLLTILLWATTTVLAIVAPSLGDVLDLVGCASGAVIALILPALFSLKLTGYSHLAAFILTIGGVVGVIGTFFSVKKLVTDLETP</sequence>
<feature type="transmembrane region" description="Helical" evidence="8">
    <location>
        <begin position="56"/>
        <end position="80"/>
    </location>
</feature>
<dbReference type="GO" id="GO:0016020">
    <property type="term" value="C:membrane"/>
    <property type="evidence" value="ECO:0007669"/>
    <property type="project" value="UniProtKB-SubCell"/>
</dbReference>
<dbReference type="GO" id="GO:0015179">
    <property type="term" value="F:L-amino acid transmembrane transporter activity"/>
    <property type="evidence" value="ECO:0007669"/>
    <property type="project" value="TreeGrafter"/>
</dbReference>
<feature type="transmembrane region" description="Helical" evidence="8">
    <location>
        <begin position="431"/>
        <end position="452"/>
    </location>
</feature>
<protein>
    <recommendedName>
        <fullName evidence="9">Amino acid transporter transmembrane domain-containing protein</fullName>
    </recommendedName>
</protein>
<evidence type="ECO:0000256" key="8">
    <source>
        <dbReference type="SAM" id="Phobius"/>
    </source>
</evidence>
<evidence type="ECO:0000256" key="2">
    <source>
        <dbReference type="ARBA" id="ARBA00008066"/>
    </source>
</evidence>
<feature type="transmembrane region" description="Helical" evidence="8">
    <location>
        <begin position="185"/>
        <end position="202"/>
    </location>
</feature>
<evidence type="ECO:0000256" key="5">
    <source>
        <dbReference type="ARBA" id="ARBA00022970"/>
    </source>
</evidence>
<dbReference type="PANTHER" id="PTHR22950">
    <property type="entry name" value="AMINO ACID TRANSPORTER"/>
    <property type="match status" value="1"/>
</dbReference>
<feature type="transmembrane region" description="Helical" evidence="8">
    <location>
        <begin position="292"/>
        <end position="316"/>
    </location>
</feature>
<dbReference type="InterPro" id="IPR013057">
    <property type="entry name" value="AA_transpt_TM"/>
</dbReference>
<keyword evidence="4 8" id="KW-0812">Transmembrane</keyword>
<dbReference type="EMBL" id="HBHQ01018657">
    <property type="protein sequence ID" value="CAD9820676.1"/>
    <property type="molecule type" value="Transcribed_RNA"/>
</dbReference>
<keyword evidence="6 8" id="KW-1133">Transmembrane helix</keyword>
<evidence type="ECO:0000256" key="1">
    <source>
        <dbReference type="ARBA" id="ARBA00004141"/>
    </source>
</evidence>
<accession>A0A7S2XQC9</accession>
<feature type="transmembrane region" description="Helical" evidence="8">
    <location>
        <begin position="117"/>
        <end position="137"/>
    </location>
</feature>
<name>A0A7S2XQC9_9STRA</name>
<dbReference type="PANTHER" id="PTHR22950:SF458">
    <property type="entry name" value="SODIUM-COUPLED NEUTRAL AMINO ACID TRANSPORTER 11-RELATED"/>
    <property type="match status" value="1"/>
</dbReference>
<dbReference type="Pfam" id="PF01490">
    <property type="entry name" value="Aa_trans"/>
    <property type="match status" value="1"/>
</dbReference>
<organism evidence="10">
    <name type="scientific">Attheya septentrionalis</name>
    <dbReference type="NCBI Taxonomy" id="420275"/>
    <lineage>
        <taxon>Eukaryota</taxon>
        <taxon>Sar</taxon>
        <taxon>Stramenopiles</taxon>
        <taxon>Ochrophyta</taxon>
        <taxon>Bacillariophyta</taxon>
        <taxon>Coscinodiscophyceae</taxon>
        <taxon>Chaetocerotophycidae</taxon>
        <taxon>Chaetocerotales</taxon>
        <taxon>Attheyaceae</taxon>
        <taxon>Attheya</taxon>
    </lineage>
</organism>
<gene>
    <name evidence="10" type="ORF">ASEP1449_LOCUS12509</name>
</gene>
<evidence type="ECO:0000313" key="10">
    <source>
        <dbReference type="EMBL" id="CAD9820676.1"/>
    </source>
</evidence>
<feature type="transmembrane region" description="Helical" evidence="8">
    <location>
        <begin position="485"/>
        <end position="508"/>
    </location>
</feature>
<evidence type="ECO:0000256" key="3">
    <source>
        <dbReference type="ARBA" id="ARBA00022448"/>
    </source>
</evidence>
<keyword evidence="5" id="KW-0029">Amino-acid transport</keyword>
<evidence type="ECO:0000256" key="4">
    <source>
        <dbReference type="ARBA" id="ARBA00022692"/>
    </source>
</evidence>
<evidence type="ECO:0000259" key="9">
    <source>
        <dbReference type="Pfam" id="PF01490"/>
    </source>
</evidence>
<proteinExistence type="inferred from homology"/>
<feature type="transmembrane region" description="Helical" evidence="8">
    <location>
        <begin position="458"/>
        <end position="478"/>
    </location>
</feature>
<comment type="subcellular location">
    <subcellularLocation>
        <location evidence="1">Membrane</location>
        <topology evidence="1">Multi-pass membrane protein</topology>
    </subcellularLocation>
</comment>
<keyword evidence="3" id="KW-0813">Transport</keyword>
<evidence type="ECO:0000256" key="7">
    <source>
        <dbReference type="ARBA" id="ARBA00023136"/>
    </source>
</evidence>
<keyword evidence="7 8" id="KW-0472">Membrane</keyword>
<dbReference type="AlphaFoldDB" id="A0A7S2XQC9"/>
<reference evidence="10" key="1">
    <citation type="submission" date="2021-01" db="EMBL/GenBank/DDBJ databases">
        <authorList>
            <person name="Corre E."/>
            <person name="Pelletier E."/>
            <person name="Niang G."/>
            <person name="Scheremetjew M."/>
            <person name="Finn R."/>
            <person name="Kale V."/>
            <person name="Holt S."/>
            <person name="Cochrane G."/>
            <person name="Meng A."/>
            <person name="Brown T."/>
            <person name="Cohen L."/>
        </authorList>
    </citation>
    <scope>NUCLEOTIDE SEQUENCE</scope>
    <source>
        <strain evidence="10">CCMP2084</strain>
    </source>
</reference>
<feature type="transmembrane region" description="Helical" evidence="8">
    <location>
        <begin position="209"/>
        <end position="232"/>
    </location>
</feature>